<evidence type="ECO:0000313" key="2">
    <source>
        <dbReference type="Proteomes" id="UP000805841"/>
    </source>
</evidence>
<keyword evidence="2" id="KW-1185">Reference proteome</keyword>
<accession>A0ABR7ZAD8</accession>
<comment type="caution">
    <text evidence="1">The sequence shown here is derived from an EMBL/GenBank/DDBJ whole genome shotgun (WGS) entry which is preliminary data.</text>
</comment>
<proteinExistence type="predicted"/>
<protein>
    <submittedName>
        <fullName evidence="1">XRE family transcriptional regulator</fullName>
    </submittedName>
</protein>
<sequence>MKKITRYTPPSTNSLTSFKRELDMTGNQMADLAGLADGRQWRKYTGGATPRELSAQMLFMLAARLTLSDAELEAVYAKMREIGAEIELGD</sequence>
<organism evidence="1 2">
    <name type="scientific">Pseudomonas typographi</name>
    <dbReference type="NCBI Taxonomy" id="2715964"/>
    <lineage>
        <taxon>Bacteria</taxon>
        <taxon>Pseudomonadati</taxon>
        <taxon>Pseudomonadota</taxon>
        <taxon>Gammaproteobacteria</taxon>
        <taxon>Pseudomonadales</taxon>
        <taxon>Pseudomonadaceae</taxon>
        <taxon>Pseudomonas</taxon>
    </lineage>
</organism>
<dbReference type="EMBL" id="JAAOCA010000066">
    <property type="protein sequence ID" value="MBD1602347.1"/>
    <property type="molecule type" value="Genomic_DNA"/>
</dbReference>
<evidence type="ECO:0000313" key="1">
    <source>
        <dbReference type="EMBL" id="MBD1602347.1"/>
    </source>
</evidence>
<gene>
    <name evidence="1" type="ORF">HAQ05_27070</name>
</gene>
<dbReference type="RefSeq" id="WP_190427217.1">
    <property type="nucleotide sequence ID" value="NZ_JAAOCA010000066.1"/>
</dbReference>
<dbReference type="Proteomes" id="UP000805841">
    <property type="component" value="Unassembled WGS sequence"/>
</dbReference>
<reference evidence="1 2" key="1">
    <citation type="journal article" date="2020" name="Insects">
        <title>Bacteria Belonging to Pseudomonas typographi sp. nov. from the Bark Beetle Ips typographus Have Genomic Potential to Aid in the Host Ecology.</title>
        <authorList>
            <person name="Peral-Aranega E."/>
            <person name="Saati-Santamaria Z."/>
            <person name="Kolarik M."/>
            <person name="Rivas R."/>
            <person name="Garcia-Fraile P."/>
        </authorList>
    </citation>
    <scope>NUCLEOTIDE SEQUENCE [LARGE SCALE GENOMIC DNA]</scope>
    <source>
        <strain evidence="1 2">CA3A</strain>
    </source>
</reference>
<name>A0ABR7ZAD8_9PSED</name>